<protein>
    <submittedName>
        <fullName evidence="7">FUN14 family protein</fullName>
    </submittedName>
</protein>
<evidence type="ECO:0000256" key="4">
    <source>
        <dbReference type="ARBA" id="ARBA00022989"/>
    </source>
</evidence>
<evidence type="ECO:0000256" key="2">
    <source>
        <dbReference type="ARBA" id="ARBA00009160"/>
    </source>
</evidence>
<dbReference type="Proteomes" id="UP001224775">
    <property type="component" value="Unassembled WGS sequence"/>
</dbReference>
<dbReference type="AlphaFoldDB" id="A0AAD9DA93"/>
<evidence type="ECO:0000259" key="6">
    <source>
        <dbReference type="PROSITE" id="PS50222"/>
    </source>
</evidence>
<feature type="domain" description="EF-hand" evidence="6">
    <location>
        <begin position="211"/>
        <end position="246"/>
    </location>
</feature>
<dbReference type="GO" id="GO:0005741">
    <property type="term" value="C:mitochondrial outer membrane"/>
    <property type="evidence" value="ECO:0007669"/>
    <property type="project" value="TreeGrafter"/>
</dbReference>
<dbReference type="GO" id="GO:0000422">
    <property type="term" value="P:autophagy of mitochondrion"/>
    <property type="evidence" value="ECO:0007669"/>
    <property type="project" value="TreeGrafter"/>
</dbReference>
<name>A0AAD9DA93_9STRA</name>
<dbReference type="Pfam" id="PF04930">
    <property type="entry name" value="FUN14"/>
    <property type="match status" value="1"/>
</dbReference>
<proteinExistence type="inferred from homology"/>
<dbReference type="PROSITE" id="PS50222">
    <property type="entry name" value="EF_HAND_2"/>
    <property type="match status" value="1"/>
</dbReference>
<evidence type="ECO:0000256" key="1">
    <source>
        <dbReference type="ARBA" id="ARBA00004370"/>
    </source>
</evidence>
<evidence type="ECO:0000256" key="5">
    <source>
        <dbReference type="ARBA" id="ARBA00023136"/>
    </source>
</evidence>
<comment type="subcellular location">
    <subcellularLocation>
        <location evidence="1">Membrane</location>
    </subcellularLocation>
</comment>
<comment type="caution">
    <text evidence="7">The sequence shown here is derived from an EMBL/GenBank/DDBJ whole genome shotgun (WGS) entry which is preliminary data.</text>
</comment>
<organism evidence="7 8">
    <name type="scientific">Skeletonema marinoi</name>
    <dbReference type="NCBI Taxonomy" id="267567"/>
    <lineage>
        <taxon>Eukaryota</taxon>
        <taxon>Sar</taxon>
        <taxon>Stramenopiles</taxon>
        <taxon>Ochrophyta</taxon>
        <taxon>Bacillariophyta</taxon>
        <taxon>Coscinodiscophyceae</taxon>
        <taxon>Thalassiosirophycidae</taxon>
        <taxon>Thalassiosirales</taxon>
        <taxon>Skeletonemataceae</taxon>
        <taxon>Skeletonema</taxon>
        <taxon>Skeletonema marinoi-dohrnii complex</taxon>
    </lineage>
</organism>
<sequence length="287" mass="30662">MFSSISKATYGAARSSMMLNASRYQAAIQYSYYYRGVSSSDLLHRSASSLIGGSNNYHHHQYYNYSSKQRQSSHRFIVDIALFSSALYGAAAAASAARTNETPALCSNNSNSNDDEDFISKVKAKINSQSIAELSSSLPASMNMDELLSTIGSQAQLALNSGIPTNLSYGFFAGYLSGFALKKIGRAASLTFGVGFVILQTLAYQGYVDVNHDKLAKQIEGVLDRNGDGVVDGEDLRSVVDELRRVVGFGIEAGKEEDEDGRNDDQVKALAGGGGFGMGFLGGLRSG</sequence>
<dbReference type="InterPro" id="IPR007014">
    <property type="entry name" value="FUN14"/>
</dbReference>
<evidence type="ECO:0000313" key="7">
    <source>
        <dbReference type="EMBL" id="KAK1739961.1"/>
    </source>
</evidence>
<dbReference type="PANTHER" id="PTHR21346">
    <property type="entry name" value="FUN14 DOMAIN CONTAINING"/>
    <property type="match status" value="1"/>
</dbReference>
<accession>A0AAD9DA93</accession>
<evidence type="ECO:0000256" key="3">
    <source>
        <dbReference type="ARBA" id="ARBA00022692"/>
    </source>
</evidence>
<dbReference type="PROSITE" id="PS00018">
    <property type="entry name" value="EF_HAND_1"/>
    <property type="match status" value="1"/>
</dbReference>
<keyword evidence="3" id="KW-0812">Transmembrane</keyword>
<dbReference type="InterPro" id="IPR002048">
    <property type="entry name" value="EF_hand_dom"/>
</dbReference>
<keyword evidence="5" id="KW-0472">Membrane</keyword>
<reference evidence="7" key="1">
    <citation type="submission" date="2023-06" db="EMBL/GenBank/DDBJ databases">
        <title>Survivors Of The Sea: Transcriptome response of Skeletonema marinoi to long-term dormancy.</title>
        <authorList>
            <person name="Pinder M.I.M."/>
            <person name="Kourtchenko O."/>
            <person name="Robertson E.K."/>
            <person name="Larsson T."/>
            <person name="Maumus F."/>
            <person name="Osuna-Cruz C.M."/>
            <person name="Vancaester E."/>
            <person name="Stenow R."/>
            <person name="Vandepoele K."/>
            <person name="Ploug H."/>
            <person name="Bruchert V."/>
            <person name="Godhe A."/>
            <person name="Topel M."/>
        </authorList>
    </citation>
    <scope>NUCLEOTIDE SEQUENCE</scope>
    <source>
        <strain evidence="7">R05AC</strain>
    </source>
</reference>
<keyword evidence="4" id="KW-1133">Transmembrane helix</keyword>
<comment type="similarity">
    <text evidence="2">Belongs to the FUN14 family.</text>
</comment>
<dbReference type="GO" id="GO:0005509">
    <property type="term" value="F:calcium ion binding"/>
    <property type="evidence" value="ECO:0007669"/>
    <property type="project" value="InterPro"/>
</dbReference>
<gene>
    <name evidence="7" type="ORF">QTG54_009720</name>
</gene>
<dbReference type="PANTHER" id="PTHR21346:SF0">
    <property type="entry name" value="RE45833P"/>
    <property type="match status" value="1"/>
</dbReference>
<evidence type="ECO:0000313" key="8">
    <source>
        <dbReference type="Proteomes" id="UP001224775"/>
    </source>
</evidence>
<dbReference type="InterPro" id="IPR018247">
    <property type="entry name" value="EF_Hand_1_Ca_BS"/>
</dbReference>
<dbReference type="EMBL" id="JATAAI010000017">
    <property type="protein sequence ID" value="KAK1739961.1"/>
    <property type="molecule type" value="Genomic_DNA"/>
</dbReference>
<keyword evidence="8" id="KW-1185">Reference proteome</keyword>